<dbReference type="AlphaFoldDB" id="A0A5C2RW14"/>
<gene>
    <name evidence="2" type="ORF">L227DRAFT_580476</name>
</gene>
<feature type="chain" id="PRO_5023146320" description="Concanavalin A-like lectin/glucanase" evidence="1">
    <location>
        <begin position="24"/>
        <end position="255"/>
    </location>
</feature>
<dbReference type="Proteomes" id="UP000313359">
    <property type="component" value="Unassembled WGS sequence"/>
</dbReference>
<protein>
    <recommendedName>
        <fullName evidence="4">Concanavalin A-like lectin/glucanase</fullName>
    </recommendedName>
</protein>
<feature type="signal peptide" evidence="1">
    <location>
        <begin position="1"/>
        <end position="23"/>
    </location>
</feature>
<keyword evidence="1" id="KW-0732">Signal</keyword>
<evidence type="ECO:0000313" key="3">
    <source>
        <dbReference type="Proteomes" id="UP000313359"/>
    </source>
</evidence>
<evidence type="ECO:0000313" key="2">
    <source>
        <dbReference type="EMBL" id="RPD54476.1"/>
    </source>
</evidence>
<dbReference type="EMBL" id="ML122305">
    <property type="protein sequence ID" value="RPD54476.1"/>
    <property type="molecule type" value="Genomic_DNA"/>
</dbReference>
<evidence type="ECO:0000256" key="1">
    <source>
        <dbReference type="SAM" id="SignalP"/>
    </source>
</evidence>
<proteinExistence type="predicted"/>
<dbReference type="OrthoDB" id="4584900at2759"/>
<dbReference type="STRING" id="1328759.A0A5C2RW14"/>
<accession>A0A5C2RW14</accession>
<reference evidence="2" key="1">
    <citation type="journal article" date="2018" name="Genome Biol. Evol.">
        <title>Genomics and development of Lentinus tigrinus, a white-rot wood-decaying mushroom with dimorphic fruiting bodies.</title>
        <authorList>
            <person name="Wu B."/>
            <person name="Xu Z."/>
            <person name="Knudson A."/>
            <person name="Carlson A."/>
            <person name="Chen N."/>
            <person name="Kovaka S."/>
            <person name="LaButti K."/>
            <person name="Lipzen A."/>
            <person name="Pennachio C."/>
            <person name="Riley R."/>
            <person name="Schakwitz W."/>
            <person name="Umezawa K."/>
            <person name="Ohm R.A."/>
            <person name="Grigoriev I.V."/>
            <person name="Nagy L.G."/>
            <person name="Gibbons J."/>
            <person name="Hibbett D."/>
        </authorList>
    </citation>
    <scope>NUCLEOTIDE SEQUENCE [LARGE SCALE GENOMIC DNA]</scope>
    <source>
        <strain evidence="2">ALCF2SS1-6</strain>
    </source>
</reference>
<sequence length="255" mass="27138">MLSAMRTFSFAFLFLSLLALVSAASPTRRRETNAQRLARGLTPSRPKRLYDVSRTNVARAAPSSVPGTVDTGVIKIYSAGTSILLGYVGKFGFASARGDAWHYVYTVPDSPDDLVNIPDTTGYYWVGPVSYGGNTILTQGPSVTLSAGHATAVVIANNQGGATAIGATEGAYTAAYSVGSCYAQNTVWRVDESTLQMFPNWVNTDGIVSTQYILTTPSNDEMIYLTGDAAAFQAANAGEVLVDLYFELDSSSTTY</sequence>
<name>A0A5C2RW14_9APHY</name>
<keyword evidence="3" id="KW-1185">Reference proteome</keyword>
<organism evidence="2 3">
    <name type="scientific">Lentinus tigrinus ALCF2SS1-6</name>
    <dbReference type="NCBI Taxonomy" id="1328759"/>
    <lineage>
        <taxon>Eukaryota</taxon>
        <taxon>Fungi</taxon>
        <taxon>Dikarya</taxon>
        <taxon>Basidiomycota</taxon>
        <taxon>Agaricomycotina</taxon>
        <taxon>Agaricomycetes</taxon>
        <taxon>Polyporales</taxon>
        <taxon>Polyporaceae</taxon>
        <taxon>Lentinus</taxon>
    </lineage>
</organism>
<evidence type="ECO:0008006" key="4">
    <source>
        <dbReference type="Google" id="ProtNLM"/>
    </source>
</evidence>